<protein>
    <submittedName>
        <fullName evidence="2">Enamine deaminase RidA (YjgF/YER057c/UK114 family)</fullName>
    </submittedName>
</protein>
<keyword evidence="3" id="KW-1185">Reference proteome</keyword>
<dbReference type="PROSITE" id="PS01094">
    <property type="entry name" value="UPF0076"/>
    <property type="match status" value="1"/>
</dbReference>
<dbReference type="Gene3D" id="3.30.1330.40">
    <property type="entry name" value="RutC-like"/>
    <property type="match status" value="1"/>
</dbReference>
<organism evidence="2 3">
    <name type="scientific">Caulobacter ginsengisoli</name>
    <dbReference type="NCBI Taxonomy" id="400775"/>
    <lineage>
        <taxon>Bacteria</taxon>
        <taxon>Pseudomonadati</taxon>
        <taxon>Pseudomonadota</taxon>
        <taxon>Alphaproteobacteria</taxon>
        <taxon>Caulobacterales</taxon>
        <taxon>Caulobacteraceae</taxon>
        <taxon>Caulobacter</taxon>
    </lineage>
</organism>
<dbReference type="PANTHER" id="PTHR47328">
    <property type="match status" value="1"/>
</dbReference>
<sequence length="116" mass="12418">MFIQRFGTTVRMSQAVAFGQTIYLAGQVSQADGVAAQTREILANIDALLARSGSDSSRLLSATLWLADIADYDAVNEIWDAWVPTGTAPVRACVESRLAGDAFRVEIGVIAAVKEE</sequence>
<dbReference type="InterPro" id="IPR035959">
    <property type="entry name" value="RutC-like_sf"/>
</dbReference>
<name>A0ABU0IV97_9CAUL</name>
<comment type="similarity">
    <text evidence="1">Belongs to the RutC family.</text>
</comment>
<dbReference type="Proteomes" id="UP001228905">
    <property type="component" value="Unassembled WGS sequence"/>
</dbReference>
<dbReference type="InterPro" id="IPR035709">
    <property type="entry name" value="YoaB-like"/>
</dbReference>
<reference evidence="2 3" key="1">
    <citation type="submission" date="2023-07" db="EMBL/GenBank/DDBJ databases">
        <title>Genomic Encyclopedia of Type Strains, Phase IV (KMG-IV): sequencing the most valuable type-strain genomes for metagenomic binning, comparative biology and taxonomic classification.</title>
        <authorList>
            <person name="Goeker M."/>
        </authorList>
    </citation>
    <scope>NUCLEOTIDE SEQUENCE [LARGE SCALE GENOMIC DNA]</scope>
    <source>
        <strain evidence="2 3">DSM 18695</strain>
    </source>
</reference>
<proteinExistence type="inferred from homology"/>
<accession>A0ABU0IV97</accession>
<evidence type="ECO:0000256" key="1">
    <source>
        <dbReference type="ARBA" id="ARBA00010552"/>
    </source>
</evidence>
<dbReference type="PANTHER" id="PTHR47328:SF1">
    <property type="entry name" value="RUTC FAMILY PROTEIN YOAB"/>
    <property type="match status" value="1"/>
</dbReference>
<dbReference type="SUPFAM" id="SSF55298">
    <property type="entry name" value="YjgF-like"/>
    <property type="match status" value="1"/>
</dbReference>
<comment type="caution">
    <text evidence="2">The sequence shown here is derived from an EMBL/GenBank/DDBJ whole genome shotgun (WGS) entry which is preliminary data.</text>
</comment>
<dbReference type="EMBL" id="JAUSVS010000006">
    <property type="protein sequence ID" value="MDQ0465300.1"/>
    <property type="molecule type" value="Genomic_DNA"/>
</dbReference>
<evidence type="ECO:0000313" key="2">
    <source>
        <dbReference type="EMBL" id="MDQ0465300.1"/>
    </source>
</evidence>
<dbReference type="Pfam" id="PF01042">
    <property type="entry name" value="Ribonuc_L-PSP"/>
    <property type="match status" value="1"/>
</dbReference>
<dbReference type="InterPro" id="IPR006175">
    <property type="entry name" value="YjgF/YER057c/UK114"/>
</dbReference>
<evidence type="ECO:0000313" key="3">
    <source>
        <dbReference type="Proteomes" id="UP001228905"/>
    </source>
</evidence>
<dbReference type="RefSeq" id="WP_307350520.1">
    <property type="nucleotide sequence ID" value="NZ_JAUSVS010000006.1"/>
</dbReference>
<gene>
    <name evidence="2" type="ORF">QO010_003087</name>
</gene>
<dbReference type="CDD" id="cd06150">
    <property type="entry name" value="YjgF_YER057c_UK114_like_2"/>
    <property type="match status" value="1"/>
</dbReference>
<dbReference type="InterPro" id="IPR019897">
    <property type="entry name" value="RidA_CS"/>
</dbReference>